<dbReference type="InterPro" id="IPR036388">
    <property type="entry name" value="WH-like_DNA-bd_sf"/>
</dbReference>
<evidence type="ECO:0000313" key="6">
    <source>
        <dbReference type="EMBL" id="AMN80436.1"/>
    </source>
</evidence>
<protein>
    <submittedName>
        <fullName evidence="6">LysR family transcriptional regulator</fullName>
    </submittedName>
</protein>
<dbReference type="InterPro" id="IPR050950">
    <property type="entry name" value="HTH-type_LysR_regulators"/>
</dbReference>
<dbReference type="GO" id="GO:0003677">
    <property type="term" value="F:DNA binding"/>
    <property type="evidence" value="ECO:0007669"/>
    <property type="project" value="UniProtKB-KW"/>
</dbReference>
<sequence length="304" mass="33285">MTLTHLRAFCAVVEKGSFRSAARQLDVAQSTLTQSIQTLEKELGVVLLQRSNQGINLTSAGEVFLVRARSITLDCERALLDLQPWKGEPEGHIDLGVTSEPLAELLVPVLSNFTQRFPRIQVHVASGTTKGLVEKVRDGRLDFVLCPLAPNVTDIDLSIDRLYSSSAGIIARKGHPLAQAKSVQELVDCQWISVRSTGVIGGAENRLVQLFRTQGLAPPKIAITTDSLLETLHIVSETDYLTIEPRMLPGMKLFSSALTTIAIEEPLAPRDVCLISRRSAPLTGVSQELTSMLISYSRLVHRSR</sequence>
<dbReference type="Gene3D" id="3.40.190.10">
    <property type="entry name" value="Periplasmic binding protein-like II"/>
    <property type="match status" value="2"/>
</dbReference>
<keyword evidence="4" id="KW-0804">Transcription</keyword>
<organism evidence="6 7">
    <name type="scientific">Pseudomonas azotoformans</name>
    <dbReference type="NCBI Taxonomy" id="47878"/>
    <lineage>
        <taxon>Bacteria</taxon>
        <taxon>Pseudomonadati</taxon>
        <taxon>Pseudomonadota</taxon>
        <taxon>Gammaproteobacteria</taxon>
        <taxon>Pseudomonadales</taxon>
        <taxon>Pseudomonadaceae</taxon>
        <taxon>Pseudomonas</taxon>
    </lineage>
</organism>
<dbReference type="InterPro" id="IPR005119">
    <property type="entry name" value="LysR_subst-bd"/>
</dbReference>
<dbReference type="Pfam" id="PF03466">
    <property type="entry name" value="LysR_substrate"/>
    <property type="match status" value="1"/>
</dbReference>
<evidence type="ECO:0000256" key="3">
    <source>
        <dbReference type="ARBA" id="ARBA00023125"/>
    </source>
</evidence>
<dbReference type="GO" id="GO:0003700">
    <property type="term" value="F:DNA-binding transcription factor activity"/>
    <property type="evidence" value="ECO:0007669"/>
    <property type="project" value="InterPro"/>
</dbReference>
<dbReference type="PANTHER" id="PTHR30419">
    <property type="entry name" value="HTH-TYPE TRANSCRIPTIONAL REGULATOR YBHD"/>
    <property type="match status" value="1"/>
</dbReference>
<gene>
    <name evidence="6" type="ORF">AYR47_19900</name>
</gene>
<dbReference type="EMBL" id="CP014546">
    <property type="protein sequence ID" value="AMN80436.1"/>
    <property type="molecule type" value="Genomic_DNA"/>
</dbReference>
<keyword evidence="2" id="KW-0805">Transcription regulation</keyword>
<evidence type="ECO:0000256" key="1">
    <source>
        <dbReference type="ARBA" id="ARBA00009437"/>
    </source>
</evidence>
<dbReference type="InterPro" id="IPR000847">
    <property type="entry name" value="LysR_HTH_N"/>
</dbReference>
<dbReference type="SUPFAM" id="SSF46785">
    <property type="entry name" value="Winged helix' DNA-binding domain"/>
    <property type="match status" value="1"/>
</dbReference>
<comment type="similarity">
    <text evidence="1">Belongs to the LysR transcriptional regulatory family.</text>
</comment>
<name>A0A127I0Z3_PSEAZ</name>
<evidence type="ECO:0000259" key="5">
    <source>
        <dbReference type="PROSITE" id="PS50931"/>
    </source>
</evidence>
<dbReference type="InterPro" id="IPR036390">
    <property type="entry name" value="WH_DNA-bd_sf"/>
</dbReference>
<dbReference type="GO" id="GO:0005829">
    <property type="term" value="C:cytosol"/>
    <property type="evidence" value="ECO:0007669"/>
    <property type="project" value="TreeGrafter"/>
</dbReference>
<evidence type="ECO:0000256" key="2">
    <source>
        <dbReference type="ARBA" id="ARBA00023015"/>
    </source>
</evidence>
<reference evidence="6 7" key="1">
    <citation type="submission" date="2016-02" db="EMBL/GenBank/DDBJ databases">
        <title>Complete genome sequence of Pseudomonas azotoformans S4.</title>
        <authorList>
            <person name="Fang Y."/>
            <person name="Wu L."/>
            <person name="Feng G."/>
        </authorList>
    </citation>
    <scope>NUCLEOTIDE SEQUENCE [LARGE SCALE GENOMIC DNA]</scope>
    <source>
        <strain evidence="6 7">S4</strain>
    </source>
</reference>
<dbReference type="Gene3D" id="1.10.10.10">
    <property type="entry name" value="Winged helix-like DNA-binding domain superfamily/Winged helix DNA-binding domain"/>
    <property type="match status" value="1"/>
</dbReference>
<keyword evidence="3" id="KW-0238">DNA-binding</keyword>
<evidence type="ECO:0000313" key="7">
    <source>
        <dbReference type="Proteomes" id="UP000070516"/>
    </source>
</evidence>
<dbReference type="Pfam" id="PF00126">
    <property type="entry name" value="HTH_1"/>
    <property type="match status" value="1"/>
</dbReference>
<dbReference type="KEGG" id="pazo:AYR47_19900"/>
<dbReference type="PRINTS" id="PR00039">
    <property type="entry name" value="HTHLYSR"/>
</dbReference>
<proteinExistence type="inferred from homology"/>
<dbReference type="PANTHER" id="PTHR30419:SF8">
    <property type="entry name" value="NITROGEN ASSIMILATION TRANSCRIPTIONAL ACTIVATOR-RELATED"/>
    <property type="match status" value="1"/>
</dbReference>
<dbReference type="RefSeq" id="WP_028616574.1">
    <property type="nucleotide sequence ID" value="NZ_CP014546.1"/>
</dbReference>
<accession>A0A127I0Z3</accession>
<feature type="domain" description="HTH lysR-type" evidence="5">
    <location>
        <begin position="1"/>
        <end position="58"/>
    </location>
</feature>
<dbReference type="SUPFAM" id="SSF53850">
    <property type="entry name" value="Periplasmic binding protein-like II"/>
    <property type="match status" value="1"/>
</dbReference>
<dbReference type="PROSITE" id="PS50931">
    <property type="entry name" value="HTH_LYSR"/>
    <property type="match status" value="1"/>
</dbReference>
<dbReference type="FunFam" id="1.10.10.10:FF:000001">
    <property type="entry name" value="LysR family transcriptional regulator"/>
    <property type="match status" value="1"/>
</dbReference>
<dbReference type="AlphaFoldDB" id="A0A127I0Z3"/>
<evidence type="ECO:0000256" key="4">
    <source>
        <dbReference type="ARBA" id="ARBA00023163"/>
    </source>
</evidence>
<dbReference type="Proteomes" id="UP000070516">
    <property type="component" value="Chromosome"/>
</dbReference>